<comment type="similarity">
    <text evidence="2">Belongs to the GerABKC lipoprotein family.</text>
</comment>
<evidence type="ECO:0000256" key="6">
    <source>
        <dbReference type="ARBA" id="ARBA00023139"/>
    </source>
</evidence>
<dbReference type="AlphaFoldDB" id="A0A498R1D2"/>
<keyword evidence="7" id="KW-0449">Lipoprotein</keyword>
<evidence type="ECO:0000256" key="4">
    <source>
        <dbReference type="ARBA" id="ARBA00022729"/>
    </source>
</evidence>
<dbReference type="InterPro" id="IPR038501">
    <property type="entry name" value="Spore_GerAC_C_sf"/>
</dbReference>
<dbReference type="PANTHER" id="PTHR35789:SF1">
    <property type="entry name" value="SPORE GERMINATION PROTEIN B3"/>
    <property type="match status" value="1"/>
</dbReference>
<organism evidence="10 11">
    <name type="scientific">Lucifera butyrica</name>
    <dbReference type="NCBI Taxonomy" id="1351585"/>
    <lineage>
        <taxon>Bacteria</taxon>
        <taxon>Bacillati</taxon>
        <taxon>Bacillota</taxon>
        <taxon>Negativicutes</taxon>
        <taxon>Veillonellales</taxon>
        <taxon>Veillonellaceae</taxon>
        <taxon>Lucifera</taxon>
    </lineage>
</organism>
<evidence type="ECO:0000259" key="8">
    <source>
        <dbReference type="Pfam" id="PF05504"/>
    </source>
</evidence>
<sequence>MTRRRVCAMLLLAYCLLLTGCWDRRELQDRNFVLAIGIDTAAAEPAKRAAVETYKQLEGSKKYSLDLQVLKLVTPEEPGKQSKTFVISNVGNSFFQMERDLFGQSSKPLYFEHVQTIILSEAVVRDAPLTSLLSFFRKDSEMRWRIKVYVTSGKARPLLEFVPPNHEAGGIYLANIAKLYRKNLHVAGERTDLGYISLALDNHNDVAIPRIELAGNVVKVGGLAVFHKDRFAGFLDEQAVAGLKLIRGLEKEAVISISCPERPDRKLVFKLLRHDTRLASHVDGGRLYFTLDINMVGNINEMQGCSEYDPRDSRSLRNLEVAFADKVKTMVLYGLQQMEDLKVDVAGLNDKLREEQPELWQQVKDGWDQRLPQIPLAVSVNVTIRNYGEHTK</sequence>
<dbReference type="Pfam" id="PF25198">
    <property type="entry name" value="Spore_GerAC_N"/>
    <property type="match status" value="1"/>
</dbReference>
<dbReference type="PANTHER" id="PTHR35789">
    <property type="entry name" value="SPORE GERMINATION PROTEIN B3"/>
    <property type="match status" value="1"/>
</dbReference>
<comment type="subcellular location">
    <subcellularLocation>
        <location evidence="1">Membrane</location>
        <topology evidence="1">Lipid-anchor</topology>
    </subcellularLocation>
</comment>
<keyword evidence="6" id="KW-0564">Palmitate</keyword>
<dbReference type="GO" id="GO:0016020">
    <property type="term" value="C:membrane"/>
    <property type="evidence" value="ECO:0007669"/>
    <property type="project" value="UniProtKB-SubCell"/>
</dbReference>
<protein>
    <submittedName>
        <fullName evidence="10">Spore germination gerac</fullName>
    </submittedName>
</protein>
<evidence type="ECO:0000256" key="2">
    <source>
        <dbReference type="ARBA" id="ARBA00007886"/>
    </source>
</evidence>
<dbReference type="EMBL" id="UPPP01000063">
    <property type="protein sequence ID" value="VBB06396.1"/>
    <property type="molecule type" value="Genomic_DNA"/>
</dbReference>
<dbReference type="PROSITE" id="PS51257">
    <property type="entry name" value="PROKAR_LIPOPROTEIN"/>
    <property type="match status" value="1"/>
</dbReference>
<dbReference type="GO" id="GO:0009847">
    <property type="term" value="P:spore germination"/>
    <property type="evidence" value="ECO:0007669"/>
    <property type="project" value="InterPro"/>
</dbReference>
<evidence type="ECO:0000313" key="11">
    <source>
        <dbReference type="Proteomes" id="UP000277811"/>
    </source>
</evidence>
<dbReference type="InterPro" id="IPR046953">
    <property type="entry name" value="Spore_GerAC-like_C"/>
</dbReference>
<evidence type="ECO:0000256" key="7">
    <source>
        <dbReference type="ARBA" id="ARBA00023288"/>
    </source>
</evidence>
<proteinExistence type="inferred from homology"/>
<keyword evidence="11" id="KW-1185">Reference proteome</keyword>
<dbReference type="InterPro" id="IPR057336">
    <property type="entry name" value="GerAC_N"/>
</dbReference>
<gene>
    <name evidence="10" type="ORF">LUCI_1627</name>
</gene>
<name>A0A498R1D2_9FIRM</name>
<accession>A0A498R1D2</accession>
<evidence type="ECO:0000256" key="3">
    <source>
        <dbReference type="ARBA" id="ARBA00022544"/>
    </source>
</evidence>
<dbReference type="Gene3D" id="3.30.300.210">
    <property type="entry name" value="Nutrient germinant receptor protein C, domain 3"/>
    <property type="match status" value="1"/>
</dbReference>
<reference evidence="10 11" key="1">
    <citation type="submission" date="2018-06" db="EMBL/GenBank/DDBJ databases">
        <authorList>
            <person name="Strepis N."/>
        </authorList>
    </citation>
    <scope>NUCLEOTIDE SEQUENCE [LARGE SCALE GENOMIC DNA]</scope>
    <source>
        <strain evidence="10">LUCI</strain>
    </source>
</reference>
<dbReference type="OrthoDB" id="9816067at2"/>
<evidence type="ECO:0000256" key="1">
    <source>
        <dbReference type="ARBA" id="ARBA00004635"/>
    </source>
</evidence>
<keyword evidence="4" id="KW-0732">Signal</keyword>
<dbReference type="NCBIfam" id="TIGR02887">
    <property type="entry name" value="spore_ger_x_C"/>
    <property type="match status" value="1"/>
</dbReference>
<keyword evidence="3" id="KW-0309">Germination</keyword>
<evidence type="ECO:0000259" key="9">
    <source>
        <dbReference type="Pfam" id="PF25198"/>
    </source>
</evidence>
<feature type="domain" description="Spore germination GerAC-like C-terminal" evidence="8">
    <location>
        <begin position="222"/>
        <end position="388"/>
    </location>
</feature>
<keyword evidence="5" id="KW-0472">Membrane</keyword>
<dbReference type="Proteomes" id="UP000277811">
    <property type="component" value="Unassembled WGS sequence"/>
</dbReference>
<dbReference type="RefSeq" id="WP_122627346.1">
    <property type="nucleotide sequence ID" value="NZ_UPPP01000063.1"/>
</dbReference>
<dbReference type="Pfam" id="PF05504">
    <property type="entry name" value="Spore_GerAC"/>
    <property type="match status" value="1"/>
</dbReference>
<dbReference type="InterPro" id="IPR008844">
    <property type="entry name" value="Spore_GerAC-like"/>
</dbReference>
<evidence type="ECO:0000256" key="5">
    <source>
        <dbReference type="ARBA" id="ARBA00023136"/>
    </source>
</evidence>
<feature type="domain" description="Spore germination protein N-terminal" evidence="9">
    <location>
        <begin position="23"/>
        <end position="212"/>
    </location>
</feature>
<evidence type="ECO:0000313" key="10">
    <source>
        <dbReference type="EMBL" id="VBB06396.1"/>
    </source>
</evidence>